<gene>
    <name evidence="13" type="ORF">GlitD10_2619</name>
</gene>
<dbReference type="InterPro" id="IPR015422">
    <property type="entry name" value="PyrdxlP-dep_Trfase_small"/>
</dbReference>
<keyword evidence="6" id="KW-0479">Metal-binding</keyword>
<dbReference type="AlphaFoldDB" id="A0A1J0AGC4"/>
<dbReference type="GO" id="GO:0008483">
    <property type="term" value="F:transaminase activity"/>
    <property type="evidence" value="ECO:0007669"/>
    <property type="project" value="UniProtKB-KW"/>
</dbReference>
<evidence type="ECO:0000256" key="1">
    <source>
        <dbReference type="ARBA" id="ARBA00001933"/>
    </source>
</evidence>
<dbReference type="Gene3D" id="3.90.1150.10">
    <property type="entry name" value="Aspartate Aminotransferase, domain 1"/>
    <property type="match status" value="1"/>
</dbReference>
<dbReference type="EC" id="2.8.1.7" evidence="4"/>
<keyword evidence="13" id="KW-0032">Aminotransferase</keyword>
<dbReference type="SUPFAM" id="SSF53383">
    <property type="entry name" value="PLP-dependent transferases"/>
    <property type="match status" value="1"/>
</dbReference>
<dbReference type="GO" id="GO:0031071">
    <property type="term" value="F:cysteine desulfurase activity"/>
    <property type="evidence" value="ECO:0007669"/>
    <property type="project" value="UniProtKB-EC"/>
</dbReference>
<dbReference type="STRING" id="1188229.GlitD10_2619"/>
<dbReference type="PANTHER" id="PTHR11601">
    <property type="entry name" value="CYSTEINE DESULFURYLASE FAMILY MEMBER"/>
    <property type="match status" value="1"/>
</dbReference>
<dbReference type="EMBL" id="CP017675">
    <property type="protein sequence ID" value="APB34960.1"/>
    <property type="molecule type" value="Genomic_DNA"/>
</dbReference>
<evidence type="ECO:0000256" key="8">
    <source>
        <dbReference type="ARBA" id="ARBA00023004"/>
    </source>
</evidence>
<organism evidence="13 14">
    <name type="scientific">Gloeomargarita lithophora Alchichica-D10</name>
    <dbReference type="NCBI Taxonomy" id="1188229"/>
    <lineage>
        <taxon>Bacteria</taxon>
        <taxon>Bacillati</taxon>
        <taxon>Cyanobacteriota</taxon>
        <taxon>Cyanophyceae</taxon>
        <taxon>Gloeomargaritales</taxon>
        <taxon>Gloeomargaritaceae</taxon>
        <taxon>Gloeomargarita</taxon>
    </lineage>
</organism>
<dbReference type="InterPro" id="IPR015424">
    <property type="entry name" value="PyrdxlP-dep_Trfase"/>
</dbReference>
<protein>
    <recommendedName>
        <fullName evidence="4">cysteine desulfurase</fullName>
        <ecNumber evidence="4">2.8.1.7</ecNumber>
    </recommendedName>
</protein>
<dbReference type="InterPro" id="IPR016454">
    <property type="entry name" value="Cysteine_dSase"/>
</dbReference>
<dbReference type="PANTHER" id="PTHR11601:SF34">
    <property type="entry name" value="CYSTEINE DESULFURASE"/>
    <property type="match status" value="1"/>
</dbReference>
<dbReference type="FunFam" id="3.40.640.10:FF:000084">
    <property type="entry name" value="IscS-like cysteine desulfurase"/>
    <property type="match status" value="1"/>
</dbReference>
<name>A0A1J0AGC4_9CYAN</name>
<accession>A0A1J0AGC4</accession>
<comment type="cofactor">
    <cofactor evidence="1 11">
        <name>pyridoxal 5'-phosphate</name>
        <dbReference type="ChEBI" id="CHEBI:597326"/>
    </cofactor>
</comment>
<comment type="catalytic activity">
    <reaction evidence="10">
        <text>(sulfur carrier)-H + L-cysteine = (sulfur carrier)-SH + L-alanine</text>
        <dbReference type="Rhea" id="RHEA:43892"/>
        <dbReference type="Rhea" id="RHEA-COMP:14737"/>
        <dbReference type="Rhea" id="RHEA-COMP:14739"/>
        <dbReference type="ChEBI" id="CHEBI:29917"/>
        <dbReference type="ChEBI" id="CHEBI:35235"/>
        <dbReference type="ChEBI" id="CHEBI:57972"/>
        <dbReference type="ChEBI" id="CHEBI:64428"/>
        <dbReference type="EC" id="2.8.1.7"/>
    </reaction>
</comment>
<evidence type="ECO:0000313" key="14">
    <source>
        <dbReference type="Proteomes" id="UP000180235"/>
    </source>
</evidence>
<evidence type="ECO:0000256" key="2">
    <source>
        <dbReference type="ARBA" id="ARBA00006490"/>
    </source>
</evidence>
<evidence type="ECO:0000256" key="10">
    <source>
        <dbReference type="ARBA" id="ARBA00050776"/>
    </source>
</evidence>
<evidence type="ECO:0000256" key="6">
    <source>
        <dbReference type="ARBA" id="ARBA00022723"/>
    </source>
</evidence>
<evidence type="ECO:0000256" key="9">
    <source>
        <dbReference type="ARBA" id="ARBA00023014"/>
    </source>
</evidence>
<keyword evidence="7" id="KW-0663">Pyridoxal phosphate</keyword>
<evidence type="ECO:0000256" key="3">
    <source>
        <dbReference type="ARBA" id="ARBA00011738"/>
    </source>
</evidence>
<dbReference type="InterPro" id="IPR000192">
    <property type="entry name" value="Aminotrans_V_dom"/>
</dbReference>
<dbReference type="Pfam" id="PF00266">
    <property type="entry name" value="Aminotran_5"/>
    <property type="match status" value="1"/>
</dbReference>
<evidence type="ECO:0000256" key="7">
    <source>
        <dbReference type="ARBA" id="ARBA00022898"/>
    </source>
</evidence>
<dbReference type="Gene3D" id="1.10.260.50">
    <property type="match status" value="1"/>
</dbReference>
<evidence type="ECO:0000256" key="11">
    <source>
        <dbReference type="RuleBase" id="RU004504"/>
    </source>
</evidence>
<keyword evidence="8" id="KW-0408">Iron</keyword>
<comment type="similarity">
    <text evidence="2">Belongs to the class-V pyridoxal-phosphate-dependent aminotransferase family. NifS/IscS subfamily.</text>
</comment>
<dbReference type="PIRSF" id="PIRSF005572">
    <property type="entry name" value="NifS"/>
    <property type="match status" value="1"/>
</dbReference>
<dbReference type="InterPro" id="IPR015421">
    <property type="entry name" value="PyrdxlP-dep_Trfase_major"/>
</dbReference>
<evidence type="ECO:0000313" key="13">
    <source>
        <dbReference type="EMBL" id="APB34960.1"/>
    </source>
</evidence>
<dbReference type="PROSITE" id="PS00595">
    <property type="entry name" value="AA_TRANSFER_CLASS_5"/>
    <property type="match status" value="1"/>
</dbReference>
<dbReference type="Proteomes" id="UP000180235">
    <property type="component" value="Chromosome"/>
</dbReference>
<evidence type="ECO:0000259" key="12">
    <source>
        <dbReference type="Pfam" id="PF00266"/>
    </source>
</evidence>
<evidence type="ECO:0000256" key="4">
    <source>
        <dbReference type="ARBA" id="ARBA00012239"/>
    </source>
</evidence>
<sequence>MIYLDYSATTPPHPQVTARVAEVLSQEWGNPSSIHQYGQRAALVVERARLALAALLAVTPEEIIFTSGGTEANHLAIFGVAQNYTQPQHIITSAVEHPAISAPLAVLAQRGWQITTLPVDATGRVDPETLLAHLQPNTVLVSIIYGQSEVGTLQPIAELAQICRCRGIVFHTDAVQVVGRLPVDMPDLGVDLLSLSGHKFYAPQGCGALVVRRGLALQPWLYGGGQEGGQRSGTPPVALLAGLGMAAELAQTEFLPQQAYLLNLRDYLCARLLALPGLRLTGSWSDRLPHHVSVVWQHGDTTHTGKTLVHYLNQRGVAVSSGSACASGKTQPSPVLQAMGYDDRLARCGVRFSLSHYTTKSELDQAVTALGEVLQRLTPALSWS</sequence>
<dbReference type="GO" id="GO:0051536">
    <property type="term" value="F:iron-sulfur cluster binding"/>
    <property type="evidence" value="ECO:0007669"/>
    <property type="project" value="UniProtKB-KW"/>
</dbReference>
<dbReference type="RefSeq" id="WP_071455888.1">
    <property type="nucleotide sequence ID" value="NZ_CP017675.1"/>
</dbReference>
<dbReference type="InterPro" id="IPR020578">
    <property type="entry name" value="Aminotrans_V_PyrdxlP_BS"/>
</dbReference>
<feature type="domain" description="Aminotransferase class V" evidence="12">
    <location>
        <begin position="2"/>
        <end position="365"/>
    </location>
</feature>
<keyword evidence="9" id="KW-0411">Iron-sulfur</keyword>
<keyword evidence="14" id="KW-1185">Reference proteome</keyword>
<keyword evidence="5 13" id="KW-0808">Transferase</keyword>
<proteinExistence type="inferred from homology"/>
<dbReference type="GO" id="GO:0046872">
    <property type="term" value="F:metal ion binding"/>
    <property type="evidence" value="ECO:0007669"/>
    <property type="project" value="UniProtKB-KW"/>
</dbReference>
<evidence type="ECO:0000256" key="5">
    <source>
        <dbReference type="ARBA" id="ARBA00022679"/>
    </source>
</evidence>
<comment type="subunit">
    <text evidence="3">Homodimer.</text>
</comment>
<dbReference type="Gene3D" id="3.40.640.10">
    <property type="entry name" value="Type I PLP-dependent aspartate aminotransferase-like (Major domain)"/>
    <property type="match status" value="1"/>
</dbReference>
<dbReference type="OrthoDB" id="9808002at2"/>
<reference evidence="13 14" key="1">
    <citation type="submission" date="2016-10" db="EMBL/GenBank/DDBJ databases">
        <title>Description of Gloeomargarita lithophora gen. nov., sp. nov., a thylakoid-bearing basal-branching cyanobacterium with intracellular carbonates, and proposal for Gloeomargaritales ord. nov.</title>
        <authorList>
            <person name="Moreira D."/>
            <person name="Tavera R."/>
            <person name="Benzerara K."/>
            <person name="Skouri-Panet F."/>
            <person name="Couradeau E."/>
            <person name="Gerard E."/>
            <person name="Loussert C."/>
            <person name="Novelo E."/>
            <person name="Zivanovic Y."/>
            <person name="Lopez-Garcia P."/>
        </authorList>
    </citation>
    <scope>NUCLEOTIDE SEQUENCE [LARGE SCALE GENOMIC DNA]</scope>
    <source>
        <strain evidence="13 14">D10</strain>
    </source>
</reference>
<dbReference type="KEGG" id="glt:GlitD10_2619"/>